<dbReference type="Pfam" id="PF12164">
    <property type="entry name" value="SporV_AA"/>
    <property type="match status" value="1"/>
</dbReference>
<dbReference type="Gene3D" id="2.60.480.10">
    <property type="entry name" value="eubacterium ventriosum atcc domain"/>
    <property type="match status" value="1"/>
</dbReference>
<dbReference type="RefSeq" id="WP_160911907.1">
    <property type="nucleotide sequence ID" value="NZ_WMEZ01000001.1"/>
</dbReference>
<feature type="transmembrane region" description="Helical" evidence="1">
    <location>
        <begin position="118"/>
        <end position="140"/>
    </location>
</feature>
<evidence type="ECO:0000259" key="2">
    <source>
        <dbReference type="Pfam" id="PF12164"/>
    </source>
</evidence>
<keyword evidence="1" id="KW-0472">Membrane</keyword>
<proteinExistence type="predicted"/>
<dbReference type="EMBL" id="WMEZ01000001">
    <property type="protein sequence ID" value="MYL48400.1"/>
    <property type="molecule type" value="Genomic_DNA"/>
</dbReference>
<evidence type="ECO:0000313" key="4">
    <source>
        <dbReference type="Proteomes" id="UP000447393"/>
    </source>
</evidence>
<dbReference type="Proteomes" id="UP000447393">
    <property type="component" value="Unassembled WGS sequence"/>
</dbReference>
<keyword evidence="1" id="KW-0812">Transmembrane</keyword>
<evidence type="ECO:0000313" key="3">
    <source>
        <dbReference type="EMBL" id="MYL48400.1"/>
    </source>
</evidence>
<accession>A0A845DZE2</accession>
<dbReference type="OrthoDB" id="9782754at2"/>
<dbReference type="InterPro" id="IPR021997">
    <property type="entry name" value="SporV_AA"/>
</dbReference>
<protein>
    <submittedName>
        <fullName evidence="3">Stage V sporulation protein AA</fullName>
    </submittedName>
</protein>
<name>A0A845DZE2_9BACI</name>
<dbReference type="AlphaFoldDB" id="A0A845DZE2"/>
<feature type="transmembrane region" description="Helical" evidence="1">
    <location>
        <begin position="164"/>
        <end position="182"/>
    </location>
</feature>
<reference evidence="3 4" key="1">
    <citation type="submission" date="2019-11" db="EMBL/GenBank/DDBJ databases">
        <title>Genome sequences of 17 halophilic strains isolated from different environments.</title>
        <authorList>
            <person name="Furrow R.E."/>
        </authorList>
    </citation>
    <scope>NUCLEOTIDE SEQUENCE [LARGE SCALE GENOMIC DNA]</scope>
    <source>
        <strain evidence="3 4">22505_10_Sand</strain>
    </source>
</reference>
<gene>
    <name evidence="3" type="ORF">GLV98_02850</name>
</gene>
<keyword evidence="1" id="KW-1133">Transmembrane helix</keyword>
<organism evidence="3 4">
    <name type="scientific">Halobacillus litoralis</name>
    <dbReference type="NCBI Taxonomy" id="45668"/>
    <lineage>
        <taxon>Bacteria</taxon>
        <taxon>Bacillati</taxon>
        <taxon>Bacillota</taxon>
        <taxon>Bacilli</taxon>
        <taxon>Bacillales</taxon>
        <taxon>Bacillaceae</taxon>
        <taxon>Halobacillus</taxon>
    </lineage>
</organism>
<sequence>MIFPISHIISLRKFYTGEAVGLATPVYIRTKQSIYVQPLAKIRLQDVARVTGQKRHKPVLEQMVLHQVTEEDHNIVVIDSFMIIEQVIEKFPELEVELIGPNQCVVHVEKHQKQPSPLLISAIWVLLFIGAAMAIMNFHYDVSMQAVQQKLHFMLTGEEVEHPLWIQVPYSIGLGIGMILFFNHWFQKRFNEEPSPMEVEIFNYQEDLDHYVAIKENKVEKQDVDR</sequence>
<dbReference type="InterPro" id="IPR038548">
    <property type="entry name" value="SporV_AA_N_sf"/>
</dbReference>
<feature type="domain" description="Stage V sporulation protein AA" evidence="2">
    <location>
        <begin position="25"/>
        <end position="111"/>
    </location>
</feature>
<evidence type="ECO:0000256" key="1">
    <source>
        <dbReference type="SAM" id="Phobius"/>
    </source>
</evidence>
<comment type="caution">
    <text evidence="3">The sequence shown here is derived from an EMBL/GenBank/DDBJ whole genome shotgun (WGS) entry which is preliminary data.</text>
</comment>